<evidence type="ECO:0000313" key="2">
    <source>
        <dbReference type="Proteomes" id="UP000276133"/>
    </source>
</evidence>
<dbReference type="Proteomes" id="UP000276133">
    <property type="component" value="Unassembled WGS sequence"/>
</dbReference>
<keyword evidence="2" id="KW-1185">Reference proteome</keyword>
<evidence type="ECO:0000313" key="1">
    <source>
        <dbReference type="EMBL" id="RMZ97723.1"/>
    </source>
</evidence>
<accession>A0A3M7PFC1</accession>
<comment type="caution">
    <text evidence="1">The sequence shown here is derived from an EMBL/GenBank/DDBJ whole genome shotgun (WGS) entry which is preliminary data.</text>
</comment>
<feature type="non-terminal residue" evidence="1">
    <location>
        <position position="1"/>
    </location>
</feature>
<reference evidence="1 2" key="1">
    <citation type="journal article" date="2018" name="Sci. Rep.">
        <title>Genomic signatures of local adaptation to the degree of environmental predictability in rotifers.</title>
        <authorList>
            <person name="Franch-Gras L."/>
            <person name="Hahn C."/>
            <person name="Garcia-Roger E.M."/>
            <person name="Carmona M.J."/>
            <person name="Serra M."/>
            <person name="Gomez A."/>
        </authorList>
    </citation>
    <scope>NUCLEOTIDE SEQUENCE [LARGE SCALE GENOMIC DNA]</scope>
    <source>
        <strain evidence="1">HYR1</strain>
    </source>
</reference>
<protein>
    <submittedName>
        <fullName evidence="1">Uncharacterized protein</fullName>
    </submittedName>
</protein>
<dbReference type="OrthoDB" id="10020193at2759"/>
<sequence length="86" mass="10329">INTLKQLKNIAKKLLRGYALWTDTTTNDVYMFSYKEKRFIKVDESTYNDLYNECDTIQIPSSAKTLQFSENYLFNEKFRLNTTKFY</sequence>
<gene>
    <name evidence="1" type="ORF">BpHYR1_043630</name>
</gene>
<dbReference type="AlphaFoldDB" id="A0A3M7PFC1"/>
<organism evidence="1 2">
    <name type="scientific">Brachionus plicatilis</name>
    <name type="common">Marine rotifer</name>
    <name type="synonym">Brachionus muelleri</name>
    <dbReference type="NCBI Taxonomy" id="10195"/>
    <lineage>
        <taxon>Eukaryota</taxon>
        <taxon>Metazoa</taxon>
        <taxon>Spiralia</taxon>
        <taxon>Gnathifera</taxon>
        <taxon>Rotifera</taxon>
        <taxon>Eurotatoria</taxon>
        <taxon>Monogononta</taxon>
        <taxon>Pseudotrocha</taxon>
        <taxon>Ploima</taxon>
        <taxon>Brachionidae</taxon>
        <taxon>Brachionus</taxon>
    </lineage>
</organism>
<name>A0A3M7PFC1_BRAPC</name>
<dbReference type="EMBL" id="REGN01011236">
    <property type="protein sequence ID" value="RMZ97723.1"/>
    <property type="molecule type" value="Genomic_DNA"/>
</dbReference>
<proteinExistence type="predicted"/>